<comment type="caution">
    <text evidence="2">The sequence shown here is derived from an EMBL/GenBank/DDBJ whole genome shotgun (WGS) entry which is preliminary data.</text>
</comment>
<evidence type="ECO:0000313" key="2">
    <source>
        <dbReference type="EMBL" id="GAU88980.1"/>
    </source>
</evidence>
<name>A0A1D1UKA6_RAMVA</name>
<dbReference type="EMBL" id="BDGG01000001">
    <property type="protein sequence ID" value="GAU88980.1"/>
    <property type="molecule type" value="Genomic_DNA"/>
</dbReference>
<sequence>MTSLFSRHAVSSLRSRSLHPEDSDITRQRSAGGSQLLKRNPITPFSIHVGKMTIVDLAAATITAPLTVYHDLDRS</sequence>
<feature type="compositionally biased region" description="Basic and acidic residues" evidence="1">
    <location>
        <begin position="18"/>
        <end position="27"/>
    </location>
</feature>
<keyword evidence="3" id="KW-1185">Reference proteome</keyword>
<organism evidence="2 3">
    <name type="scientific">Ramazzottius varieornatus</name>
    <name type="common">Water bear</name>
    <name type="synonym">Tardigrade</name>
    <dbReference type="NCBI Taxonomy" id="947166"/>
    <lineage>
        <taxon>Eukaryota</taxon>
        <taxon>Metazoa</taxon>
        <taxon>Ecdysozoa</taxon>
        <taxon>Tardigrada</taxon>
        <taxon>Eutardigrada</taxon>
        <taxon>Parachela</taxon>
        <taxon>Hypsibioidea</taxon>
        <taxon>Ramazzottiidae</taxon>
        <taxon>Ramazzottius</taxon>
    </lineage>
</organism>
<evidence type="ECO:0000256" key="1">
    <source>
        <dbReference type="SAM" id="MobiDB-lite"/>
    </source>
</evidence>
<accession>A0A1D1UKA6</accession>
<reference evidence="2 3" key="1">
    <citation type="journal article" date="2016" name="Nat. Commun.">
        <title>Extremotolerant tardigrade genome and improved radiotolerance of human cultured cells by tardigrade-unique protein.</title>
        <authorList>
            <person name="Hashimoto T."/>
            <person name="Horikawa D.D."/>
            <person name="Saito Y."/>
            <person name="Kuwahara H."/>
            <person name="Kozuka-Hata H."/>
            <person name="Shin-I T."/>
            <person name="Minakuchi Y."/>
            <person name="Ohishi K."/>
            <person name="Motoyama A."/>
            <person name="Aizu T."/>
            <person name="Enomoto A."/>
            <person name="Kondo K."/>
            <person name="Tanaka S."/>
            <person name="Hara Y."/>
            <person name="Koshikawa S."/>
            <person name="Sagara H."/>
            <person name="Miura T."/>
            <person name="Yokobori S."/>
            <person name="Miyagawa K."/>
            <person name="Suzuki Y."/>
            <person name="Kubo T."/>
            <person name="Oyama M."/>
            <person name="Kohara Y."/>
            <person name="Fujiyama A."/>
            <person name="Arakawa K."/>
            <person name="Katayama T."/>
            <person name="Toyoda A."/>
            <person name="Kunieda T."/>
        </authorList>
    </citation>
    <scope>NUCLEOTIDE SEQUENCE [LARGE SCALE GENOMIC DNA]</scope>
    <source>
        <strain evidence="2 3">YOKOZUNA-1</strain>
    </source>
</reference>
<protein>
    <submittedName>
        <fullName evidence="2">Uncharacterized protein</fullName>
    </submittedName>
</protein>
<feature type="region of interest" description="Disordered" evidence="1">
    <location>
        <begin position="1"/>
        <end position="38"/>
    </location>
</feature>
<gene>
    <name evidence="2" type="primary">RvY_01584-1</name>
    <name evidence="2" type="synonym">RvY_01584.1</name>
    <name evidence="2" type="ORF">RvY_01584</name>
</gene>
<proteinExistence type="predicted"/>
<dbReference type="AlphaFoldDB" id="A0A1D1UKA6"/>
<evidence type="ECO:0000313" key="3">
    <source>
        <dbReference type="Proteomes" id="UP000186922"/>
    </source>
</evidence>
<dbReference type="Proteomes" id="UP000186922">
    <property type="component" value="Unassembled WGS sequence"/>
</dbReference>